<proteinExistence type="predicted"/>
<reference evidence="2 3" key="1">
    <citation type="submission" date="2020-08" db="EMBL/GenBank/DDBJ databases">
        <title>Genomic Encyclopedia of Type Strains, Phase IV (KMG-IV): sequencing the most valuable type-strain genomes for metagenomic binning, comparative biology and taxonomic classification.</title>
        <authorList>
            <person name="Goeker M."/>
        </authorList>
    </citation>
    <scope>NUCLEOTIDE SEQUENCE [LARGE SCALE GENOMIC DNA]</scope>
    <source>
        <strain evidence="2 3">DSM 10633</strain>
    </source>
</reference>
<dbReference type="Proteomes" id="UP000557217">
    <property type="component" value="Unassembled WGS sequence"/>
</dbReference>
<dbReference type="RefSeq" id="WP_168412152.1">
    <property type="nucleotide sequence ID" value="NZ_JAAXPW010000008.1"/>
</dbReference>
<name>A0A840PJQ8_URETH</name>
<feature type="region of interest" description="Disordered" evidence="1">
    <location>
        <begin position="166"/>
        <end position="190"/>
    </location>
</feature>
<keyword evidence="3" id="KW-1185">Reference proteome</keyword>
<evidence type="ECO:0000313" key="2">
    <source>
        <dbReference type="EMBL" id="MBB5148645.1"/>
    </source>
</evidence>
<dbReference type="EMBL" id="JACHGZ010000008">
    <property type="protein sequence ID" value="MBB5148645.1"/>
    <property type="molecule type" value="Genomic_DNA"/>
</dbReference>
<feature type="compositionally biased region" description="Acidic residues" evidence="1">
    <location>
        <begin position="167"/>
        <end position="182"/>
    </location>
</feature>
<organism evidence="2 3">
    <name type="scientific">Ureibacillus thermosphaericus</name>
    <dbReference type="NCBI Taxonomy" id="51173"/>
    <lineage>
        <taxon>Bacteria</taxon>
        <taxon>Bacillati</taxon>
        <taxon>Bacillota</taxon>
        <taxon>Bacilli</taxon>
        <taxon>Bacillales</taxon>
        <taxon>Caryophanaceae</taxon>
        <taxon>Ureibacillus</taxon>
    </lineage>
</organism>
<evidence type="ECO:0000256" key="1">
    <source>
        <dbReference type="SAM" id="MobiDB-lite"/>
    </source>
</evidence>
<comment type="caution">
    <text evidence="2">The sequence shown here is derived from an EMBL/GenBank/DDBJ whole genome shotgun (WGS) entry which is preliminary data.</text>
</comment>
<protein>
    <submittedName>
        <fullName evidence="2">Phage terminase Nu1 subunit (DNA packaging protein)</fullName>
    </submittedName>
</protein>
<accession>A0A840PJQ8</accession>
<sequence length="190" mass="21814">MSAKSDVNGLVVNTKTIAKMFNMTERRVRQLVEEGVISRVAHGRFDLIDTVSKYINFLKLSSEGMDENDVTESLEYEKWLHEKAKREKAEIELAHLKNEMHRSEDVEKVLNHMIMAFRSKMLSLPTKLANMLVNKSDPKLIEALIERDIHEALQELSEYDPSMFIEATDDDADDEVEEDDDGSQTHTDSV</sequence>
<gene>
    <name evidence="2" type="ORF">HNR36_001031</name>
</gene>
<evidence type="ECO:0000313" key="3">
    <source>
        <dbReference type="Proteomes" id="UP000557217"/>
    </source>
</evidence>
<dbReference type="AlphaFoldDB" id="A0A840PJQ8"/>